<dbReference type="UniPathway" id="UPA00588">
    <property type="reaction ID" value="UER00646"/>
</dbReference>
<organism evidence="14 15">
    <name type="scientific">Colletotrichum incanum</name>
    <name type="common">Soybean anthracnose fungus</name>
    <dbReference type="NCBI Taxonomy" id="1573173"/>
    <lineage>
        <taxon>Eukaryota</taxon>
        <taxon>Fungi</taxon>
        <taxon>Dikarya</taxon>
        <taxon>Ascomycota</taxon>
        <taxon>Pezizomycotina</taxon>
        <taxon>Sordariomycetes</taxon>
        <taxon>Hypocreomycetidae</taxon>
        <taxon>Glomerellales</taxon>
        <taxon>Glomerellaceae</taxon>
        <taxon>Colletotrichum</taxon>
        <taxon>Colletotrichum spaethianum species complex</taxon>
    </lineage>
</organism>
<feature type="region of interest" description="Disordered" evidence="12">
    <location>
        <begin position="64"/>
        <end position="97"/>
    </location>
</feature>
<evidence type="ECO:0000256" key="9">
    <source>
        <dbReference type="ARBA" id="ARBA00022676"/>
    </source>
</evidence>
<dbReference type="FunFam" id="3.40.50.2020:FF:000004">
    <property type="entry name" value="Adenine phosphoribosyltransferase"/>
    <property type="match status" value="1"/>
</dbReference>
<gene>
    <name evidence="14" type="ORF">CI238_06707</name>
</gene>
<keyword evidence="9 14" id="KW-0328">Glycosyltransferase</keyword>
<feature type="domain" description="Phosphoribosyltransferase" evidence="13">
    <location>
        <begin position="150"/>
        <end position="249"/>
    </location>
</feature>
<dbReference type="InterPro" id="IPR050054">
    <property type="entry name" value="UPRTase/APRTase"/>
</dbReference>
<dbReference type="GO" id="GO:0002055">
    <property type="term" value="F:adenine binding"/>
    <property type="evidence" value="ECO:0007669"/>
    <property type="project" value="TreeGrafter"/>
</dbReference>
<comment type="caution">
    <text evidence="14">The sequence shown here is derived from an EMBL/GenBank/DDBJ whole genome shotgun (WGS) entry which is preliminary data.</text>
</comment>
<dbReference type="GO" id="GO:0005737">
    <property type="term" value="C:cytoplasm"/>
    <property type="evidence" value="ECO:0007669"/>
    <property type="project" value="UniProtKB-SubCell"/>
</dbReference>
<evidence type="ECO:0000259" key="13">
    <source>
        <dbReference type="Pfam" id="PF00156"/>
    </source>
</evidence>
<dbReference type="PANTHER" id="PTHR32315:SF3">
    <property type="entry name" value="ADENINE PHOSPHORIBOSYLTRANSFERASE"/>
    <property type="match status" value="1"/>
</dbReference>
<protein>
    <recommendedName>
        <fullName evidence="7">adenine phosphoribosyltransferase</fullName>
        <ecNumber evidence="7">2.4.2.7</ecNumber>
    </recommendedName>
</protein>
<dbReference type="CDD" id="cd06223">
    <property type="entry name" value="PRTases_typeI"/>
    <property type="match status" value="1"/>
</dbReference>
<dbReference type="GO" id="GO:0006166">
    <property type="term" value="P:purine ribonucleoside salvage"/>
    <property type="evidence" value="ECO:0007669"/>
    <property type="project" value="UniProtKB-KW"/>
</dbReference>
<sequence>TPLLSLTHSHTLDSPGFDPKNFFCQLRYILILSLSNPPQKTFLTLPFLPPPLFTMSTEQIPVSNDASQAPINPLAAHPVSPQDAQGRQPASSSAASSELASGKMKLKGALRHFADFPIKGIDFVDIMPLFLDPTVHHALGEVLELQVKEGFETLPDVIVGLDARGFLFGPGMALRLGTGFAPVRKQGKLPGPCVTAEYQKEYGSDFFQMQQDAIKPGQKVLIVDDIIATGGSAKAAADLVKKLGGDIIGYLFILEIPGLNGREKLGDTKTVILLEDA</sequence>
<comment type="subunit">
    <text evidence="6">Homodimer.</text>
</comment>
<dbReference type="SUPFAM" id="SSF53271">
    <property type="entry name" value="PRTase-like"/>
    <property type="match status" value="1"/>
</dbReference>
<dbReference type="GO" id="GO:0003999">
    <property type="term" value="F:adenine phosphoribosyltransferase activity"/>
    <property type="evidence" value="ECO:0007669"/>
    <property type="project" value="UniProtKB-EC"/>
</dbReference>
<comment type="pathway">
    <text evidence="4">Purine metabolism; AMP biosynthesis via salvage pathway; AMP from adenine: step 1/1.</text>
</comment>
<reference evidence="14 15" key="1">
    <citation type="submission" date="2015-06" db="EMBL/GenBank/DDBJ databases">
        <title>Survival trade-offs in plant roots during colonization by closely related pathogenic and mutualistic fungi.</title>
        <authorList>
            <person name="Hacquard S."/>
            <person name="Kracher B."/>
            <person name="Hiruma K."/>
            <person name="Weinman A."/>
            <person name="Muench P."/>
            <person name="Garrido Oter R."/>
            <person name="Ver Loren van Themaat E."/>
            <person name="Dallerey J.-F."/>
            <person name="Damm U."/>
            <person name="Henrissat B."/>
            <person name="Lespinet O."/>
            <person name="Thon M."/>
            <person name="Kemen E."/>
            <person name="McHardy A.C."/>
            <person name="Schulze-Lefert P."/>
            <person name="O'Connell R.J."/>
        </authorList>
    </citation>
    <scope>NUCLEOTIDE SEQUENCE [LARGE SCALE GENOMIC DNA]</scope>
    <source>
        <strain evidence="14 15">MAFF 238704</strain>
    </source>
</reference>
<dbReference type="GO" id="GO:0016208">
    <property type="term" value="F:AMP binding"/>
    <property type="evidence" value="ECO:0007669"/>
    <property type="project" value="TreeGrafter"/>
</dbReference>
<evidence type="ECO:0000256" key="3">
    <source>
        <dbReference type="ARBA" id="ARBA00004496"/>
    </source>
</evidence>
<evidence type="ECO:0000313" key="14">
    <source>
        <dbReference type="EMBL" id="KZL85501.1"/>
    </source>
</evidence>
<evidence type="ECO:0000256" key="6">
    <source>
        <dbReference type="ARBA" id="ARBA00011738"/>
    </source>
</evidence>
<proteinExistence type="inferred from homology"/>
<keyword evidence="11" id="KW-0660">Purine salvage</keyword>
<dbReference type="InterPro" id="IPR000836">
    <property type="entry name" value="PRTase_dom"/>
</dbReference>
<dbReference type="HAMAP" id="MF_00004">
    <property type="entry name" value="Aden_phosphoribosyltr"/>
    <property type="match status" value="1"/>
</dbReference>
<evidence type="ECO:0000256" key="4">
    <source>
        <dbReference type="ARBA" id="ARBA00004659"/>
    </source>
</evidence>
<dbReference type="EMBL" id="LFIW01000624">
    <property type="protein sequence ID" value="KZL85501.1"/>
    <property type="molecule type" value="Genomic_DNA"/>
</dbReference>
<keyword evidence="8" id="KW-0963">Cytoplasm</keyword>
<comment type="catalytic activity">
    <reaction evidence="1">
        <text>AMP + diphosphate = 5-phospho-alpha-D-ribose 1-diphosphate + adenine</text>
        <dbReference type="Rhea" id="RHEA:16609"/>
        <dbReference type="ChEBI" id="CHEBI:16708"/>
        <dbReference type="ChEBI" id="CHEBI:33019"/>
        <dbReference type="ChEBI" id="CHEBI:58017"/>
        <dbReference type="ChEBI" id="CHEBI:456215"/>
        <dbReference type="EC" id="2.4.2.7"/>
    </reaction>
</comment>
<comment type="subcellular location">
    <subcellularLocation>
        <location evidence="3">Cytoplasm</location>
    </subcellularLocation>
</comment>
<dbReference type="GO" id="GO:0044209">
    <property type="term" value="P:AMP salvage"/>
    <property type="evidence" value="ECO:0007669"/>
    <property type="project" value="UniProtKB-UniPathway"/>
</dbReference>
<evidence type="ECO:0000256" key="10">
    <source>
        <dbReference type="ARBA" id="ARBA00022679"/>
    </source>
</evidence>
<evidence type="ECO:0000256" key="12">
    <source>
        <dbReference type="SAM" id="MobiDB-lite"/>
    </source>
</evidence>
<evidence type="ECO:0000256" key="7">
    <source>
        <dbReference type="ARBA" id="ARBA00011893"/>
    </source>
</evidence>
<name>A0A162N3Q0_COLIC</name>
<keyword evidence="15" id="KW-1185">Reference proteome</keyword>
<dbReference type="GO" id="GO:0006168">
    <property type="term" value="P:adenine salvage"/>
    <property type="evidence" value="ECO:0007669"/>
    <property type="project" value="InterPro"/>
</dbReference>
<dbReference type="PANTHER" id="PTHR32315">
    <property type="entry name" value="ADENINE PHOSPHORIBOSYLTRANSFERASE"/>
    <property type="match status" value="1"/>
</dbReference>
<dbReference type="EC" id="2.4.2.7" evidence="7"/>
<evidence type="ECO:0000256" key="5">
    <source>
        <dbReference type="ARBA" id="ARBA00008391"/>
    </source>
</evidence>
<dbReference type="Pfam" id="PF00156">
    <property type="entry name" value="Pribosyltran"/>
    <property type="match status" value="1"/>
</dbReference>
<accession>A0A162N3Q0</accession>
<dbReference type="Proteomes" id="UP000076584">
    <property type="component" value="Unassembled WGS sequence"/>
</dbReference>
<evidence type="ECO:0000256" key="2">
    <source>
        <dbReference type="ARBA" id="ARBA00003968"/>
    </source>
</evidence>
<dbReference type="STRING" id="1573173.A0A162N3Q0"/>
<dbReference type="NCBIfam" id="NF002636">
    <property type="entry name" value="PRK02304.1-5"/>
    <property type="match status" value="1"/>
</dbReference>
<evidence type="ECO:0000256" key="1">
    <source>
        <dbReference type="ARBA" id="ARBA00000868"/>
    </source>
</evidence>
<dbReference type="Gene3D" id="3.40.50.2020">
    <property type="match status" value="1"/>
</dbReference>
<feature type="non-terminal residue" evidence="14">
    <location>
        <position position="1"/>
    </location>
</feature>
<comment type="similarity">
    <text evidence="5">Belongs to the purine/pyrimidine phosphoribosyltransferase family.</text>
</comment>
<dbReference type="AlphaFoldDB" id="A0A162N3Q0"/>
<comment type="function">
    <text evidence="2">Catalyzes a salvage reaction resulting in the formation of AMP, that is energically less costly than de novo synthesis.</text>
</comment>
<dbReference type="InterPro" id="IPR029057">
    <property type="entry name" value="PRTase-like"/>
</dbReference>
<keyword evidence="10 14" id="KW-0808">Transferase</keyword>
<evidence type="ECO:0000313" key="15">
    <source>
        <dbReference type="Proteomes" id="UP000076584"/>
    </source>
</evidence>
<evidence type="ECO:0000256" key="8">
    <source>
        <dbReference type="ARBA" id="ARBA00022490"/>
    </source>
</evidence>
<evidence type="ECO:0000256" key="11">
    <source>
        <dbReference type="ARBA" id="ARBA00022726"/>
    </source>
</evidence>
<dbReference type="InterPro" id="IPR005764">
    <property type="entry name" value="Ade_phspho_trans"/>
</dbReference>